<dbReference type="PANTHER" id="PTHR24172">
    <property type="entry name" value="ANK_REP_REGION DOMAIN-CONTAINING PROTEIN"/>
    <property type="match status" value="1"/>
</dbReference>
<dbReference type="PANTHER" id="PTHR24172:SF4">
    <property type="entry name" value="ANK_REP_REGION DOMAIN-CONTAINING PROTEIN"/>
    <property type="match status" value="1"/>
</dbReference>
<feature type="repeat" description="ANK" evidence="1">
    <location>
        <begin position="251"/>
        <end position="285"/>
    </location>
</feature>
<dbReference type="Proteomes" id="UP000291343">
    <property type="component" value="Unassembled WGS sequence"/>
</dbReference>
<dbReference type="InParanoid" id="A0A482X475"/>
<dbReference type="Pfam" id="PF12796">
    <property type="entry name" value="Ank_2"/>
    <property type="match status" value="1"/>
</dbReference>
<evidence type="ECO:0000313" key="4">
    <source>
        <dbReference type="Proteomes" id="UP000291343"/>
    </source>
</evidence>
<dbReference type="SUPFAM" id="SSF48403">
    <property type="entry name" value="Ankyrin repeat"/>
    <property type="match status" value="1"/>
</dbReference>
<feature type="region of interest" description="Disordered" evidence="2">
    <location>
        <begin position="132"/>
        <end position="235"/>
    </location>
</feature>
<dbReference type="InterPro" id="IPR036770">
    <property type="entry name" value="Ankyrin_rpt-contain_sf"/>
</dbReference>
<feature type="compositionally biased region" description="Acidic residues" evidence="2">
    <location>
        <begin position="195"/>
        <end position="214"/>
    </location>
</feature>
<dbReference type="STRING" id="195883.A0A482X475"/>
<dbReference type="InterPro" id="IPR002110">
    <property type="entry name" value="Ankyrin_rpt"/>
</dbReference>
<gene>
    <name evidence="3" type="ORF">LSTR_LSTR014148</name>
</gene>
<sequence>MLQAKIKAVHAYAREGSLRGVQTALDRRKFAVSRERGGLTPLHEAVLYGRASVLRYLAARFPETLHCTDLMGRTPLHYAATLPDNGHFYNVLLTLGADKNVLDNLAKTPEHYLKNPGEISHAQLLREFEKGTRSDMDADSLDPIDPPMDNLRKSPRFITSPMRRNDTFETSLDDDPPQGFANRFVGSGRQRRPEEEDDEGEFSDKEDNDEEEEGGGGMRGRGGGGGVFANGSPDQMAGKETAFKAATRDEHGQTMLHFAATRAHGRNGMLQLLQEVDCNVALRDELYRTARDVAQQVDIQDNVVAIDRYVVSLAAKGETDKLEELLLEGYDHILDAEDENEKIVEVAAARGQRNTLAFLQSIPLFEERRDLLHRAIRAGETSRTEEIIRYHQSSGPTLAAAKNKYGRCSLHIAVLGQHQAIVNHISSRYPQTLHVGDNKGRQPSYYFMNKSEIQVLQEEEENFLEQGVEDDLDS</sequence>
<name>A0A482X475_LAOST</name>
<evidence type="ECO:0000313" key="3">
    <source>
        <dbReference type="EMBL" id="RZF40200.1"/>
    </source>
</evidence>
<dbReference type="SMR" id="A0A482X475"/>
<dbReference type="SMART" id="SM00248">
    <property type="entry name" value="ANK"/>
    <property type="match status" value="4"/>
</dbReference>
<dbReference type="OrthoDB" id="432281at2759"/>
<reference evidence="3 4" key="1">
    <citation type="journal article" date="2017" name="Gigascience">
        <title>Genome sequence of the small brown planthopper, Laodelphax striatellus.</title>
        <authorList>
            <person name="Zhu J."/>
            <person name="Jiang F."/>
            <person name="Wang X."/>
            <person name="Yang P."/>
            <person name="Bao Y."/>
            <person name="Zhao W."/>
            <person name="Wang W."/>
            <person name="Lu H."/>
            <person name="Wang Q."/>
            <person name="Cui N."/>
            <person name="Li J."/>
            <person name="Chen X."/>
            <person name="Luo L."/>
            <person name="Yu J."/>
            <person name="Kang L."/>
            <person name="Cui F."/>
        </authorList>
    </citation>
    <scope>NUCLEOTIDE SEQUENCE [LARGE SCALE GENOMIC DNA]</scope>
    <source>
        <strain evidence="3">Lst14</strain>
    </source>
</reference>
<dbReference type="Gene3D" id="1.25.40.20">
    <property type="entry name" value="Ankyrin repeat-containing domain"/>
    <property type="match status" value="3"/>
</dbReference>
<keyword evidence="4" id="KW-1185">Reference proteome</keyword>
<dbReference type="AlphaFoldDB" id="A0A482X475"/>
<proteinExistence type="predicted"/>
<feature type="repeat" description="ANK" evidence="1">
    <location>
        <begin position="71"/>
        <end position="104"/>
    </location>
</feature>
<comment type="caution">
    <text evidence="3">The sequence shown here is derived from an EMBL/GenBank/DDBJ whole genome shotgun (WGS) entry which is preliminary data.</text>
</comment>
<dbReference type="PROSITE" id="PS50297">
    <property type="entry name" value="ANK_REP_REGION"/>
    <property type="match status" value="2"/>
</dbReference>
<keyword evidence="1" id="KW-0040">ANK repeat</keyword>
<organism evidence="3 4">
    <name type="scientific">Laodelphax striatellus</name>
    <name type="common">Small brown planthopper</name>
    <name type="synonym">Delphax striatella</name>
    <dbReference type="NCBI Taxonomy" id="195883"/>
    <lineage>
        <taxon>Eukaryota</taxon>
        <taxon>Metazoa</taxon>
        <taxon>Ecdysozoa</taxon>
        <taxon>Arthropoda</taxon>
        <taxon>Hexapoda</taxon>
        <taxon>Insecta</taxon>
        <taxon>Pterygota</taxon>
        <taxon>Neoptera</taxon>
        <taxon>Paraneoptera</taxon>
        <taxon>Hemiptera</taxon>
        <taxon>Auchenorrhyncha</taxon>
        <taxon>Fulgoroidea</taxon>
        <taxon>Delphacidae</taxon>
        <taxon>Criomorphinae</taxon>
        <taxon>Laodelphax</taxon>
    </lineage>
</organism>
<dbReference type="EMBL" id="QKKF02019109">
    <property type="protein sequence ID" value="RZF40200.1"/>
    <property type="molecule type" value="Genomic_DNA"/>
</dbReference>
<evidence type="ECO:0000256" key="2">
    <source>
        <dbReference type="SAM" id="MobiDB-lite"/>
    </source>
</evidence>
<dbReference type="PROSITE" id="PS50088">
    <property type="entry name" value="ANK_REPEAT"/>
    <property type="match status" value="3"/>
</dbReference>
<feature type="repeat" description="ANK" evidence="1">
    <location>
        <begin position="37"/>
        <end position="57"/>
    </location>
</feature>
<accession>A0A482X475</accession>
<evidence type="ECO:0000256" key="1">
    <source>
        <dbReference type="PROSITE-ProRule" id="PRU00023"/>
    </source>
</evidence>
<feature type="compositionally biased region" description="Gly residues" evidence="2">
    <location>
        <begin position="215"/>
        <end position="228"/>
    </location>
</feature>
<protein>
    <submittedName>
        <fullName evidence="3">Uncharacterized protein</fullName>
    </submittedName>
</protein>